<dbReference type="Proteomes" id="UP000602647">
    <property type="component" value="Unassembled WGS sequence"/>
</dbReference>
<evidence type="ECO:0000256" key="3">
    <source>
        <dbReference type="ARBA" id="ARBA00023125"/>
    </source>
</evidence>
<dbReference type="Gene3D" id="1.10.10.2830">
    <property type="match status" value="1"/>
</dbReference>
<dbReference type="GO" id="GO:0009295">
    <property type="term" value="C:nucleoid"/>
    <property type="evidence" value="ECO:0007669"/>
    <property type="project" value="UniProtKB-SubCell"/>
</dbReference>
<dbReference type="InterPro" id="IPR001387">
    <property type="entry name" value="Cro/C1-type_HTH"/>
</dbReference>
<dbReference type="FunFam" id="1.10.10.2830:FF:000001">
    <property type="entry name" value="Chromosome partitioning protein ParB"/>
    <property type="match status" value="1"/>
</dbReference>
<reference evidence="5" key="1">
    <citation type="submission" date="2020-08" db="EMBL/GenBank/DDBJ databases">
        <title>Genome public.</title>
        <authorList>
            <person name="Liu C."/>
            <person name="Sun Q."/>
        </authorList>
    </citation>
    <scope>NUCLEOTIDE SEQUENCE</scope>
    <source>
        <strain evidence="5">BX12</strain>
    </source>
</reference>
<dbReference type="SUPFAM" id="SSF110849">
    <property type="entry name" value="ParB/Sulfiredoxin"/>
    <property type="match status" value="1"/>
</dbReference>
<dbReference type="RefSeq" id="WP_187303219.1">
    <property type="nucleotide sequence ID" value="NZ_CBCTON010000017.1"/>
</dbReference>
<dbReference type="GO" id="GO:0007059">
    <property type="term" value="P:chromosome segregation"/>
    <property type="evidence" value="ECO:0007669"/>
    <property type="project" value="TreeGrafter"/>
</dbReference>
<accession>A0A923NMZ4</accession>
<dbReference type="GO" id="GO:0045881">
    <property type="term" value="P:positive regulation of sporulation resulting in formation of a cellular spore"/>
    <property type="evidence" value="ECO:0007669"/>
    <property type="project" value="TreeGrafter"/>
</dbReference>
<dbReference type="Pfam" id="PF17762">
    <property type="entry name" value="HTH_ParB"/>
    <property type="match status" value="1"/>
</dbReference>
<keyword evidence="6" id="KW-1185">Reference proteome</keyword>
<evidence type="ECO:0000313" key="5">
    <source>
        <dbReference type="EMBL" id="MBC6680117.1"/>
    </source>
</evidence>
<dbReference type="SUPFAM" id="SSF109709">
    <property type="entry name" value="KorB DNA-binding domain-like"/>
    <property type="match status" value="1"/>
</dbReference>
<dbReference type="PROSITE" id="PS50943">
    <property type="entry name" value="HTH_CROC1"/>
    <property type="match status" value="1"/>
</dbReference>
<comment type="subcellular location">
    <subcellularLocation>
        <location evidence="1">Cytoplasm</location>
        <location evidence="1">Nucleoid</location>
    </subcellularLocation>
</comment>
<keyword evidence="3" id="KW-0238">DNA-binding</keyword>
<dbReference type="GO" id="GO:0005694">
    <property type="term" value="C:chromosome"/>
    <property type="evidence" value="ECO:0007669"/>
    <property type="project" value="TreeGrafter"/>
</dbReference>
<proteinExistence type="inferred from homology"/>
<dbReference type="InterPro" id="IPR003115">
    <property type="entry name" value="ParB_N"/>
</dbReference>
<dbReference type="InterPro" id="IPR036086">
    <property type="entry name" value="ParB/Sulfiredoxin_sf"/>
</dbReference>
<dbReference type="AlphaFoldDB" id="A0A923NMZ4"/>
<protein>
    <submittedName>
        <fullName evidence="5">ParB/RepB/Spo0J family partition protein</fullName>
    </submittedName>
</protein>
<evidence type="ECO:0000256" key="1">
    <source>
        <dbReference type="ARBA" id="ARBA00004453"/>
    </source>
</evidence>
<gene>
    <name evidence="5" type="ORF">H9L42_09755</name>
</gene>
<comment type="similarity">
    <text evidence="2">Belongs to the ParB family.</text>
</comment>
<dbReference type="Gene3D" id="3.90.1530.30">
    <property type="match status" value="1"/>
</dbReference>
<comment type="caution">
    <text evidence="5">The sequence shown here is derived from an EMBL/GenBank/DDBJ whole genome shotgun (WGS) entry which is preliminary data.</text>
</comment>
<evidence type="ECO:0000256" key="2">
    <source>
        <dbReference type="ARBA" id="ARBA00006295"/>
    </source>
</evidence>
<name>A0A923NMZ4_9FIRM</name>
<dbReference type="Pfam" id="PF02195">
    <property type="entry name" value="ParB_N"/>
    <property type="match status" value="1"/>
</dbReference>
<dbReference type="NCBIfam" id="TIGR00180">
    <property type="entry name" value="parB_part"/>
    <property type="match status" value="1"/>
</dbReference>
<dbReference type="InterPro" id="IPR050336">
    <property type="entry name" value="Chromosome_partition/occlusion"/>
</dbReference>
<dbReference type="EMBL" id="JACRYT010000009">
    <property type="protein sequence ID" value="MBC6680117.1"/>
    <property type="molecule type" value="Genomic_DNA"/>
</dbReference>
<dbReference type="InterPro" id="IPR041468">
    <property type="entry name" value="HTH_ParB/Spo0J"/>
</dbReference>
<organism evidence="5 6">
    <name type="scientific">Zhenpiania hominis</name>
    <dbReference type="NCBI Taxonomy" id="2763644"/>
    <lineage>
        <taxon>Bacteria</taxon>
        <taxon>Bacillati</taxon>
        <taxon>Bacillota</taxon>
        <taxon>Clostridia</taxon>
        <taxon>Peptostreptococcales</taxon>
        <taxon>Anaerovoracaceae</taxon>
        <taxon>Zhenpiania</taxon>
    </lineage>
</organism>
<sequence length="273" mass="31656">MWIKKVTDIPVDLIVTNPDQPRKCFGEEELLELRDSIVKYGVIQPIILKKQNNGPYILIAGERRLRAAIMAGLTKIPAIIREADDKDAAIIALVENVQRENLGYMEEAQAYYRLMEEYNLTQGEVAERVGKKQSTISNKIRILSLPEDIQKVLIENKLTERHARALLKIPDDETRRVVIEKVVSHGLNVRQTEKFIEDVLEKQQEEQRKKNKISYISYKLYLNTIRKTFNEIFQVEQGAKYTQEDKGDYYEVKIVIPKNSSKRSPEKAKIVNQ</sequence>
<dbReference type="GO" id="GO:0003677">
    <property type="term" value="F:DNA binding"/>
    <property type="evidence" value="ECO:0007669"/>
    <property type="project" value="UniProtKB-KW"/>
</dbReference>
<dbReference type="CDD" id="cd16393">
    <property type="entry name" value="SPO0J_N"/>
    <property type="match status" value="1"/>
</dbReference>
<dbReference type="FunFam" id="3.90.1530.30:FF:000001">
    <property type="entry name" value="Chromosome partitioning protein ParB"/>
    <property type="match status" value="1"/>
</dbReference>
<evidence type="ECO:0000313" key="6">
    <source>
        <dbReference type="Proteomes" id="UP000602647"/>
    </source>
</evidence>
<dbReference type="CDD" id="cd00093">
    <property type="entry name" value="HTH_XRE"/>
    <property type="match status" value="1"/>
</dbReference>
<dbReference type="PANTHER" id="PTHR33375">
    <property type="entry name" value="CHROMOSOME-PARTITIONING PROTEIN PARB-RELATED"/>
    <property type="match status" value="1"/>
</dbReference>
<dbReference type="PANTHER" id="PTHR33375:SF8">
    <property type="entry name" value="NUCLEOID OCCLUSION PROTEIN"/>
    <property type="match status" value="1"/>
</dbReference>
<dbReference type="SMART" id="SM00470">
    <property type="entry name" value="ParB"/>
    <property type="match status" value="1"/>
</dbReference>
<dbReference type="InterPro" id="IPR004437">
    <property type="entry name" value="ParB/RepB/Spo0J"/>
</dbReference>
<feature type="domain" description="HTH cro/C1-type" evidence="4">
    <location>
        <begin position="113"/>
        <end position="138"/>
    </location>
</feature>
<evidence type="ECO:0000259" key="4">
    <source>
        <dbReference type="PROSITE" id="PS50943"/>
    </source>
</evidence>